<evidence type="ECO:0000313" key="8">
    <source>
        <dbReference type="EMBL" id="GJJ77245.1"/>
    </source>
</evidence>
<feature type="domain" description="FAD-binding" evidence="7">
    <location>
        <begin position="13"/>
        <end position="382"/>
    </location>
</feature>
<sequence>MSASGSSQRIAPSVLIIGAGLGGIMLAILLEKMGDVDYFILERSSSPKPLGSAMSLTPSIQVLFEQLGMLEDLQKISLPFLAAKVFDDKLNCTGEIVYEDQAKVIFPRPDLFNLLLSKVPKNRIAWGKRVLKLEEDTENAKDKVLVTCGDNTEFTADVVVGADGVYSSARQNIYKVMSDKGILPKVDKEPLNVGFTCMVGLTGTMDPEKYTELKDDVAHFRSVVGGARHNWGCVNMPQNRFTWQLNLQYLDEKEAKRQQFMNSEWGPESNREMIDQFKDLPNPFGGKMSDFIDATPSELVSKVFLEHKLFKTWHYGRTVLIGDACHKFLPAGGNGAVTAFQDAVILANCLYDLEDKSAKSVKAAFQSYYEQRYPMAEKVYQMSGVLSKVISGRAWHDRLVRWLAMTILPQSIQKRQYVKEVAYRPQVMFLPVVDSPDMVPALPQKPCKRYVRETREKEALEKKNAKAQAVRRDSAVKGGETAVAV</sequence>
<dbReference type="EMBL" id="BQFW01000013">
    <property type="protein sequence ID" value="GJJ77245.1"/>
    <property type="molecule type" value="Genomic_DNA"/>
</dbReference>
<evidence type="ECO:0000256" key="3">
    <source>
        <dbReference type="ARBA" id="ARBA00022827"/>
    </source>
</evidence>
<dbReference type="PANTHER" id="PTHR13789:SF309">
    <property type="entry name" value="PUTATIVE (AFU_ORTHOLOGUE AFUA_6G14510)-RELATED"/>
    <property type="match status" value="1"/>
</dbReference>
<gene>
    <name evidence="8" type="ORF">EMPS_09604</name>
</gene>
<evidence type="ECO:0000256" key="4">
    <source>
        <dbReference type="ARBA" id="ARBA00023002"/>
    </source>
</evidence>
<dbReference type="OrthoDB" id="10029326at2759"/>
<reference evidence="8" key="2">
    <citation type="journal article" date="2022" name="Microbiol. Resour. Announc.">
        <title>Whole-Genome Sequence of Entomortierella parvispora E1425, a Mucoromycotan Fungus Associated with Burkholderiaceae-Related Endosymbiotic Bacteria.</title>
        <authorList>
            <person name="Herlambang A."/>
            <person name="Guo Y."/>
            <person name="Takashima Y."/>
            <person name="Narisawa K."/>
            <person name="Ohta H."/>
            <person name="Nishizawa T."/>
        </authorList>
    </citation>
    <scope>NUCLEOTIDE SEQUENCE</scope>
    <source>
        <strain evidence="8">E1425</strain>
    </source>
</reference>
<dbReference type="InterPro" id="IPR002938">
    <property type="entry name" value="FAD-bd"/>
</dbReference>
<feature type="transmembrane region" description="Helical" evidence="6">
    <location>
        <begin position="12"/>
        <end position="30"/>
    </location>
</feature>
<dbReference type="GO" id="GO:0004497">
    <property type="term" value="F:monooxygenase activity"/>
    <property type="evidence" value="ECO:0007669"/>
    <property type="project" value="UniProtKB-KW"/>
</dbReference>
<reference evidence="8" key="1">
    <citation type="submission" date="2021-11" db="EMBL/GenBank/DDBJ databases">
        <authorList>
            <person name="Herlambang A."/>
            <person name="Guo Y."/>
            <person name="Takashima Y."/>
            <person name="Nishizawa T."/>
        </authorList>
    </citation>
    <scope>NUCLEOTIDE SEQUENCE</scope>
    <source>
        <strain evidence="8">E1425</strain>
    </source>
</reference>
<accession>A0A9P3M0R4</accession>
<keyword evidence="9" id="KW-1185">Reference proteome</keyword>
<keyword evidence="6" id="KW-0472">Membrane</keyword>
<proteinExistence type="inferred from homology"/>
<name>A0A9P3M0R4_9FUNG</name>
<evidence type="ECO:0000256" key="2">
    <source>
        <dbReference type="ARBA" id="ARBA00022630"/>
    </source>
</evidence>
<keyword evidence="4" id="KW-0560">Oxidoreductase</keyword>
<comment type="caution">
    <text evidence="8">The sequence shown here is derived from an EMBL/GenBank/DDBJ whole genome shotgun (WGS) entry which is preliminary data.</text>
</comment>
<evidence type="ECO:0000259" key="7">
    <source>
        <dbReference type="Pfam" id="PF01494"/>
    </source>
</evidence>
<dbReference type="SUPFAM" id="SSF51905">
    <property type="entry name" value="FAD/NAD(P)-binding domain"/>
    <property type="match status" value="1"/>
</dbReference>
<evidence type="ECO:0000313" key="9">
    <source>
        <dbReference type="Proteomes" id="UP000827284"/>
    </source>
</evidence>
<dbReference type="AlphaFoldDB" id="A0A9P3M0R4"/>
<dbReference type="PANTHER" id="PTHR13789">
    <property type="entry name" value="MONOOXYGENASE"/>
    <property type="match status" value="1"/>
</dbReference>
<evidence type="ECO:0000256" key="6">
    <source>
        <dbReference type="SAM" id="Phobius"/>
    </source>
</evidence>
<protein>
    <recommendedName>
        <fullName evidence="7">FAD-binding domain-containing protein</fullName>
    </recommendedName>
</protein>
<dbReference type="GO" id="GO:0071949">
    <property type="term" value="F:FAD binding"/>
    <property type="evidence" value="ECO:0007669"/>
    <property type="project" value="InterPro"/>
</dbReference>
<keyword evidence="3" id="KW-0274">FAD</keyword>
<dbReference type="Pfam" id="PF01494">
    <property type="entry name" value="FAD_binding_3"/>
    <property type="match status" value="1"/>
</dbReference>
<comment type="similarity">
    <text evidence="1">Belongs to the paxM FAD-dependent monooxygenase family.</text>
</comment>
<dbReference type="InterPro" id="IPR036188">
    <property type="entry name" value="FAD/NAD-bd_sf"/>
</dbReference>
<organism evidence="8 9">
    <name type="scientific">Entomortierella parvispora</name>
    <dbReference type="NCBI Taxonomy" id="205924"/>
    <lineage>
        <taxon>Eukaryota</taxon>
        <taxon>Fungi</taxon>
        <taxon>Fungi incertae sedis</taxon>
        <taxon>Mucoromycota</taxon>
        <taxon>Mortierellomycotina</taxon>
        <taxon>Mortierellomycetes</taxon>
        <taxon>Mortierellales</taxon>
        <taxon>Mortierellaceae</taxon>
        <taxon>Entomortierella</taxon>
    </lineage>
</organism>
<keyword evidence="5" id="KW-0503">Monooxygenase</keyword>
<evidence type="ECO:0000256" key="1">
    <source>
        <dbReference type="ARBA" id="ARBA00007992"/>
    </source>
</evidence>
<keyword evidence="6" id="KW-1133">Transmembrane helix</keyword>
<keyword evidence="2" id="KW-0285">Flavoprotein</keyword>
<dbReference type="Proteomes" id="UP000827284">
    <property type="component" value="Unassembled WGS sequence"/>
</dbReference>
<keyword evidence="6" id="KW-0812">Transmembrane</keyword>
<dbReference type="Gene3D" id="3.50.50.60">
    <property type="entry name" value="FAD/NAD(P)-binding domain"/>
    <property type="match status" value="1"/>
</dbReference>
<dbReference type="PRINTS" id="PR00420">
    <property type="entry name" value="RNGMNOXGNASE"/>
</dbReference>
<evidence type="ECO:0000256" key="5">
    <source>
        <dbReference type="ARBA" id="ARBA00023033"/>
    </source>
</evidence>
<dbReference type="InterPro" id="IPR050493">
    <property type="entry name" value="FAD-dep_Monooxygenase_BioMet"/>
</dbReference>